<dbReference type="InterPro" id="IPR050078">
    <property type="entry name" value="Ribosomal_L11_MeTrfase_PrmA"/>
</dbReference>
<keyword evidence="3" id="KW-0489">Methyltransferase</keyword>
<dbReference type="RefSeq" id="WP_215434990.1">
    <property type="nucleotide sequence ID" value="NZ_AP025943.1"/>
</dbReference>
<evidence type="ECO:0000256" key="1">
    <source>
        <dbReference type="ARBA" id="ARBA00009741"/>
    </source>
</evidence>
<dbReference type="Pfam" id="PF06325">
    <property type="entry name" value="PrmA"/>
    <property type="match status" value="1"/>
</dbReference>
<evidence type="ECO:0000256" key="2">
    <source>
        <dbReference type="ARBA" id="ARBA00022490"/>
    </source>
</evidence>
<accession>A0ABM7ZCZ4</accession>
<evidence type="ECO:0000256" key="3">
    <source>
        <dbReference type="ARBA" id="ARBA00022603"/>
    </source>
</evidence>
<evidence type="ECO:0008006" key="8">
    <source>
        <dbReference type="Google" id="ProtNLM"/>
    </source>
</evidence>
<dbReference type="InterPro" id="IPR004498">
    <property type="entry name" value="Ribosomal_PrmA_MeTrfase"/>
</dbReference>
<keyword evidence="2" id="KW-0963">Cytoplasm</keyword>
<sequence length="291" mass="32151">MSWSWNKLSAAKWEDAWSERIAGNPNAVITQIKGGKTIRIVVYCDTEQDALILKEHFGGSVREVKTQDWVAAQNREPRPPLKIRDSLLITEQTDAEKLKALQQQFPKRRILSVPAEMAFGTGDHATTSACLRFICDFAKSRKGTDWSMTDIGCGTAVLAMAALELGAARAAAFDFDPMAIEVARYNMERNGITDTRLDLFVGDVFEWTPTAGQKGDLVVANLFSTILQKAFPRIITAMKQNAVLVISGILASQWEETKASAERRGLTFDKVIKRGKWVTAKGGLRASTARV</sequence>
<evidence type="ECO:0000313" key="7">
    <source>
        <dbReference type="Proteomes" id="UP001062263"/>
    </source>
</evidence>
<dbReference type="InterPro" id="IPR029063">
    <property type="entry name" value="SAM-dependent_MTases_sf"/>
</dbReference>
<gene>
    <name evidence="6" type="ORF">Abiwalacus_01210</name>
</gene>
<evidence type="ECO:0000313" key="6">
    <source>
        <dbReference type="EMBL" id="BDL42547.1"/>
    </source>
</evidence>
<dbReference type="PANTHER" id="PTHR43648:SF1">
    <property type="entry name" value="ELECTRON TRANSFER FLAVOPROTEIN BETA SUBUNIT LYSINE METHYLTRANSFERASE"/>
    <property type="match status" value="1"/>
</dbReference>
<comment type="similarity">
    <text evidence="1">Belongs to the methyltransferase superfamily. PrmA family.</text>
</comment>
<evidence type="ECO:0000256" key="5">
    <source>
        <dbReference type="ARBA" id="ARBA00022691"/>
    </source>
</evidence>
<keyword evidence="7" id="KW-1185">Reference proteome</keyword>
<dbReference type="EMBL" id="AP025943">
    <property type="protein sequence ID" value="BDL42547.1"/>
    <property type="molecule type" value="Genomic_DNA"/>
</dbReference>
<proteinExistence type="inferred from homology"/>
<keyword evidence="4" id="KW-0808">Transferase</keyword>
<keyword evidence="5" id="KW-0949">S-adenosyl-L-methionine</keyword>
<dbReference type="PIRSF" id="PIRSF000401">
    <property type="entry name" value="RPL11_MTase"/>
    <property type="match status" value="1"/>
</dbReference>
<reference evidence="6" key="1">
    <citation type="submission" date="2022-06" db="EMBL/GenBank/DDBJ databases">
        <title>Akkermansia biwalacus sp. nov., an anaerobic mucin-degrading bacterium isolated from human intestine.</title>
        <authorList>
            <person name="Kobayashi Y."/>
            <person name="Inoue S."/>
            <person name="Kawahara T."/>
            <person name="Kohda N."/>
        </authorList>
    </citation>
    <scope>NUCLEOTIDE SEQUENCE</scope>
    <source>
        <strain evidence="6">WON2089</strain>
    </source>
</reference>
<dbReference type="SUPFAM" id="SSF53335">
    <property type="entry name" value="S-adenosyl-L-methionine-dependent methyltransferases"/>
    <property type="match status" value="1"/>
</dbReference>
<protein>
    <recommendedName>
        <fullName evidence="8">50S ribosomal protein L11 methyltransferase</fullName>
    </recommendedName>
</protein>
<evidence type="ECO:0000256" key="4">
    <source>
        <dbReference type="ARBA" id="ARBA00022679"/>
    </source>
</evidence>
<dbReference type="Gene3D" id="3.40.50.150">
    <property type="entry name" value="Vaccinia Virus protein VP39"/>
    <property type="match status" value="1"/>
</dbReference>
<organism evidence="6 7">
    <name type="scientific">Akkermansia biwaensis</name>
    <dbReference type="NCBI Taxonomy" id="2946555"/>
    <lineage>
        <taxon>Bacteria</taxon>
        <taxon>Pseudomonadati</taxon>
        <taxon>Verrucomicrobiota</taxon>
        <taxon>Verrucomicrobiia</taxon>
        <taxon>Verrucomicrobiales</taxon>
        <taxon>Akkermansiaceae</taxon>
        <taxon>Akkermansia</taxon>
    </lineage>
</organism>
<name>A0ABM7ZCZ4_9BACT</name>
<dbReference type="Proteomes" id="UP001062263">
    <property type="component" value="Chromosome"/>
</dbReference>
<dbReference type="CDD" id="cd02440">
    <property type="entry name" value="AdoMet_MTases"/>
    <property type="match status" value="1"/>
</dbReference>
<dbReference type="PANTHER" id="PTHR43648">
    <property type="entry name" value="ELECTRON TRANSFER FLAVOPROTEIN BETA SUBUNIT LYSINE METHYLTRANSFERASE"/>
    <property type="match status" value="1"/>
</dbReference>